<gene>
    <name evidence="2" type="ORF">FLL46_10005</name>
</gene>
<proteinExistence type="predicted"/>
<accession>A0A545UE21</accession>
<organism evidence="2 3">
    <name type="scientific">Aliikangiella coralliicola</name>
    <dbReference type="NCBI Taxonomy" id="2592383"/>
    <lineage>
        <taxon>Bacteria</taxon>
        <taxon>Pseudomonadati</taxon>
        <taxon>Pseudomonadota</taxon>
        <taxon>Gammaproteobacteria</taxon>
        <taxon>Oceanospirillales</taxon>
        <taxon>Pleioneaceae</taxon>
        <taxon>Aliikangiella</taxon>
    </lineage>
</organism>
<evidence type="ECO:0000313" key="2">
    <source>
        <dbReference type="EMBL" id="TQV87710.1"/>
    </source>
</evidence>
<dbReference type="OrthoDB" id="357294at2"/>
<keyword evidence="3" id="KW-1185">Reference proteome</keyword>
<dbReference type="AlphaFoldDB" id="A0A545UE21"/>
<keyword evidence="1" id="KW-0732">Signal</keyword>
<dbReference type="Proteomes" id="UP000315439">
    <property type="component" value="Unassembled WGS sequence"/>
</dbReference>
<sequence>MQKILVSLLIMLTTGIVNAETSVWKATKNGATVYLGGTIHLLRSSDYPLPKEFEKAYKSSQVLTFETDIAKLQEPEMAVSMIKELSYSDDRTISTVVSSETFNQLKNYASSHGMPIDYFRKAKPGLLMSTFMIMELRQMGVKEEGIDMYFTTRAQKDSKTMKYLETPEEQLSFLADLGIGNEEQFYQNMLKDLGNTKAQFIEIIKYWRSGDSVNLDKLMSETMKKDYPKMYQSLLVDRNNNWMPAIEKYFESPEVEFVLVGAAHLIGEDGVINQLMKKGYKISKL</sequence>
<protein>
    <submittedName>
        <fullName evidence="2">TraB/GumN family protein</fullName>
    </submittedName>
</protein>
<evidence type="ECO:0000256" key="1">
    <source>
        <dbReference type="SAM" id="SignalP"/>
    </source>
</evidence>
<feature type="signal peptide" evidence="1">
    <location>
        <begin position="1"/>
        <end position="19"/>
    </location>
</feature>
<dbReference type="PANTHER" id="PTHR40590:SF1">
    <property type="entry name" value="CYTOPLASMIC PROTEIN"/>
    <property type="match status" value="1"/>
</dbReference>
<dbReference type="InterPro" id="IPR047111">
    <property type="entry name" value="YbaP-like"/>
</dbReference>
<evidence type="ECO:0000313" key="3">
    <source>
        <dbReference type="Proteomes" id="UP000315439"/>
    </source>
</evidence>
<dbReference type="InterPro" id="IPR002816">
    <property type="entry name" value="TraB/PrgY/GumN_fam"/>
</dbReference>
<dbReference type="EMBL" id="VIKS01000006">
    <property type="protein sequence ID" value="TQV87710.1"/>
    <property type="molecule type" value="Genomic_DNA"/>
</dbReference>
<feature type="chain" id="PRO_5022181635" evidence="1">
    <location>
        <begin position="20"/>
        <end position="285"/>
    </location>
</feature>
<comment type="caution">
    <text evidence="2">The sequence shown here is derived from an EMBL/GenBank/DDBJ whole genome shotgun (WGS) entry which is preliminary data.</text>
</comment>
<dbReference type="CDD" id="cd14789">
    <property type="entry name" value="Tiki"/>
    <property type="match status" value="1"/>
</dbReference>
<name>A0A545UE21_9GAMM</name>
<reference evidence="2 3" key="1">
    <citation type="submission" date="2019-07" db="EMBL/GenBank/DDBJ databases">
        <title>Draft genome for Aliikangiella sp. M105.</title>
        <authorList>
            <person name="Wang G."/>
        </authorList>
    </citation>
    <scope>NUCLEOTIDE SEQUENCE [LARGE SCALE GENOMIC DNA]</scope>
    <source>
        <strain evidence="2 3">M105</strain>
    </source>
</reference>
<dbReference type="Pfam" id="PF01963">
    <property type="entry name" value="TraB_PrgY_gumN"/>
    <property type="match status" value="1"/>
</dbReference>
<dbReference type="RefSeq" id="WP_142893371.1">
    <property type="nucleotide sequence ID" value="NZ_ML660163.1"/>
</dbReference>
<dbReference type="PANTHER" id="PTHR40590">
    <property type="entry name" value="CYTOPLASMIC PROTEIN-RELATED"/>
    <property type="match status" value="1"/>
</dbReference>